<dbReference type="InterPro" id="IPR023210">
    <property type="entry name" value="NADP_OxRdtase_dom"/>
</dbReference>
<sequence length="321" mass="34618">MPHHTTTQRLVLGCMGLGGGWDANPIGEADIARAHAAVEAALDAGIRRFDHADIYTLGKAEQCFGELFRRQPALRGRLQLQSKCGIRFADACAPKRYDLSAAHILASVDASLARLHTDHLELLMLHRPDPLLEADELAEAWQRLKASGKVGRLGVSNMHGAQMRAIERAIGTPLAANQLEMSLLKRDWLDSGACFNDAQAPSLAPAASAWGDTLAHCQLQGVELQAWGALARGWYSGAAPGHAPAAVHATAGLVRKLAEELATSPEAVVLAWLLRHPARISAVLGSSDPARIRACAQAQDLTLSREHWYRLYESARGQELP</sequence>
<keyword evidence="3" id="KW-1185">Reference proteome</keyword>
<dbReference type="EMBL" id="CP116346">
    <property type="protein sequence ID" value="WIT14317.1"/>
    <property type="molecule type" value="Genomic_DNA"/>
</dbReference>
<dbReference type="Pfam" id="PF00248">
    <property type="entry name" value="Aldo_ket_red"/>
    <property type="match status" value="1"/>
</dbReference>
<organism evidence="2 3">
    <name type="scientific">Paucibacter sediminis</name>
    <dbReference type="NCBI Taxonomy" id="3019553"/>
    <lineage>
        <taxon>Bacteria</taxon>
        <taxon>Pseudomonadati</taxon>
        <taxon>Pseudomonadota</taxon>
        <taxon>Betaproteobacteria</taxon>
        <taxon>Burkholderiales</taxon>
        <taxon>Sphaerotilaceae</taxon>
        <taxon>Roseateles</taxon>
    </lineage>
</organism>
<dbReference type="RefSeq" id="WP_285235446.1">
    <property type="nucleotide sequence ID" value="NZ_CP116346.1"/>
</dbReference>
<dbReference type="PANTHER" id="PTHR43364:SF1">
    <property type="entry name" value="OXIDOREDUCTASE YDHF"/>
    <property type="match status" value="1"/>
</dbReference>
<dbReference type="KEGG" id="pais:PFX98_12045"/>
<proteinExistence type="predicted"/>
<dbReference type="InterPro" id="IPR050523">
    <property type="entry name" value="AKR_Detox_Biosynth"/>
</dbReference>
<dbReference type="SUPFAM" id="SSF51430">
    <property type="entry name" value="NAD(P)-linked oxidoreductase"/>
    <property type="match status" value="1"/>
</dbReference>
<dbReference type="Gene3D" id="3.20.20.100">
    <property type="entry name" value="NADP-dependent oxidoreductase domain"/>
    <property type="match status" value="1"/>
</dbReference>
<dbReference type="Proteomes" id="UP001177769">
    <property type="component" value="Chromosome"/>
</dbReference>
<dbReference type="GO" id="GO:0005829">
    <property type="term" value="C:cytosol"/>
    <property type="evidence" value="ECO:0007669"/>
    <property type="project" value="TreeGrafter"/>
</dbReference>
<gene>
    <name evidence="2" type="ORF">PFX98_12045</name>
</gene>
<evidence type="ECO:0000259" key="1">
    <source>
        <dbReference type="Pfam" id="PF00248"/>
    </source>
</evidence>
<evidence type="ECO:0000313" key="2">
    <source>
        <dbReference type="EMBL" id="WIT14317.1"/>
    </source>
</evidence>
<name>A0AA95SQ20_9BURK</name>
<feature type="domain" description="NADP-dependent oxidoreductase" evidence="1">
    <location>
        <begin position="9"/>
        <end position="312"/>
    </location>
</feature>
<dbReference type="InterPro" id="IPR036812">
    <property type="entry name" value="NAD(P)_OxRdtase_dom_sf"/>
</dbReference>
<dbReference type="PANTHER" id="PTHR43364">
    <property type="entry name" value="NADH-SPECIFIC METHYLGLYOXAL REDUCTASE-RELATED"/>
    <property type="match status" value="1"/>
</dbReference>
<protein>
    <submittedName>
        <fullName evidence="2">Aldo/keto reductase</fullName>
    </submittedName>
</protein>
<accession>A0AA95SQ20</accession>
<dbReference type="AlphaFoldDB" id="A0AA95SQ20"/>
<reference evidence="2" key="1">
    <citation type="submission" date="2023-01" db="EMBL/GenBank/DDBJ databases">
        <title>Whole genome sequence of Paucibacter sp. S2-9 isolated from pond sediment.</title>
        <authorList>
            <person name="Jung J.Y."/>
        </authorList>
    </citation>
    <scope>NUCLEOTIDE SEQUENCE</scope>
    <source>
        <strain evidence="2">S2-9</strain>
    </source>
</reference>
<evidence type="ECO:0000313" key="3">
    <source>
        <dbReference type="Proteomes" id="UP001177769"/>
    </source>
</evidence>